<evidence type="ECO:0000256" key="14">
    <source>
        <dbReference type="ARBA" id="ARBA00080545"/>
    </source>
</evidence>
<dbReference type="Gene3D" id="3.40.1190.20">
    <property type="match status" value="1"/>
</dbReference>
<name>A0A1W9HRZ6_9HYPH</name>
<keyword evidence="3" id="KW-0547">Nucleotide-binding</keyword>
<proteinExistence type="inferred from homology"/>
<keyword evidence="5" id="KW-0067">ATP-binding</keyword>
<dbReference type="InterPro" id="IPR029056">
    <property type="entry name" value="Ribokinase-like"/>
</dbReference>
<sequence>MSTVIAVGEVMIELNHEGEGRYHQAFGGDTFNTAVYLARLGVDVGYATALGDDRFSDHVLTLAASEGVKTDAVLRVPGRMPGLYVIDTNDRGERSFSYWRDTSPARDLFELTGWEEVAERLLAAKLIYLSAITLSLYRPTGLGRLLAMLEEARKQGCLVAFDSNFRPRGWQGDLDRARLVVGEALKRCDIALPTFDDEQTLWNDRDPLATIERLVGLGISEVVVKSGADSAWVASKAGIEQVPCPQILTPVDTTAAGDSFSAAYLAARLAGAPPRLAADAGHRLAGAVIQHRGAIIPRETTIAALSPPKILH</sequence>
<dbReference type="InterPro" id="IPR011611">
    <property type="entry name" value="PfkB_dom"/>
</dbReference>
<dbReference type="CDD" id="cd01166">
    <property type="entry name" value="KdgK"/>
    <property type="match status" value="1"/>
</dbReference>
<dbReference type="GO" id="GO:0005829">
    <property type="term" value="C:cytosol"/>
    <property type="evidence" value="ECO:0007669"/>
    <property type="project" value="TreeGrafter"/>
</dbReference>
<accession>A0A1W9HRZ6</accession>
<evidence type="ECO:0000256" key="4">
    <source>
        <dbReference type="ARBA" id="ARBA00022777"/>
    </source>
</evidence>
<feature type="domain" description="Carbohydrate kinase PfkB" evidence="15">
    <location>
        <begin position="2"/>
        <end position="300"/>
    </location>
</feature>
<evidence type="ECO:0000256" key="5">
    <source>
        <dbReference type="ARBA" id="ARBA00022840"/>
    </source>
</evidence>
<gene>
    <name evidence="16" type="ORF">A4S15_00815</name>
</gene>
<dbReference type="GO" id="GO:0008673">
    <property type="term" value="F:2-dehydro-3-deoxygluconokinase activity"/>
    <property type="evidence" value="ECO:0007669"/>
    <property type="project" value="UniProtKB-EC"/>
</dbReference>
<evidence type="ECO:0000313" key="16">
    <source>
        <dbReference type="EMBL" id="OQW50176.1"/>
    </source>
</evidence>
<dbReference type="GO" id="GO:0005524">
    <property type="term" value="F:ATP binding"/>
    <property type="evidence" value="ECO:0007669"/>
    <property type="project" value="UniProtKB-KW"/>
</dbReference>
<dbReference type="GO" id="GO:0042840">
    <property type="term" value="P:D-glucuronate catabolic process"/>
    <property type="evidence" value="ECO:0007669"/>
    <property type="project" value="TreeGrafter"/>
</dbReference>
<dbReference type="Proteomes" id="UP000192872">
    <property type="component" value="Unassembled WGS sequence"/>
</dbReference>
<comment type="catalytic activity">
    <reaction evidence="9">
        <text>2-dehydro-3-deoxy-D-gluconate + ATP = 2-dehydro-3-deoxy-6-phospho-D-gluconate + ADP + H(+)</text>
        <dbReference type="Rhea" id="RHEA:14797"/>
        <dbReference type="ChEBI" id="CHEBI:15378"/>
        <dbReference type="ChEBI" id="CHEBI:30616"/>
        <dbReference type="ChEBI" id="CHEBI:57569"/>
        <dbReference type="ChEBI" id="CHEBI:57990"/>
        <dbReference type="ChEBI" id="CHEBI:456216"/>
        <dbReference type="EC" id="2.7.1.45"/>
    </reaction>
</comment>
<dbReference type="GO" id="GO:0019698">
    <property type="term" value="P:D-galacturonate catabolic process"/>
    <property type="evidence" value="ECO:0007669"/>
    <property type="project" value="TreeGrafter"/>
</dbReference>
<evidence type="ECO:0000256" key="6">
    <source>
        <dbReference type="ARBA" id="ARBA00023277"/>
    </source>
</evidence>
<reference evidence="16 17" key="1">
    <citation type="journal article" date="2017" name="Water Res.">
        <title>Comammox in drinking water systems.</title>
        <authorList>
            <person name="Wang Y."/>
            <person name="Ma L."/>
            <person name="Mao Y."/>
            <person name="Jiang X."/>
            <person name="Xia Y."/>
            <person name="Yu K."/>
            <person name="Li B."/>
            <person name="Zhang T."/>
        </authorList>
    </citation>
    <scope>NUCLEOTIDE SEQUENCE [LARGE SCALE GENOMIC DNA]</scope>
    <source>
        <strain evidence="16">SG_bin8</strain>
    </source>
</reference>
<evidence type="ECO:0000259" key="15">
    <source>
        <dbReference type="Pfam" id="PF00294"/>
    </source>
</evidence>
<evidence type="ECO:0000256" key="12">
    <source>
        <dbReference type="ARBA" id="ARBA00067931"/>
    </source>
</evidence>
<evidence type="ECO:0000256" key="13">
    <source>
        <dbReference type="ARBA" id="ARBA00075711"/>
    </source>
</evidence>
<dbReference type="FunFam" id="3.40.1190.20:FF:000011">
    <property type="entry name" value="2-dehydro-3-deoxygluconokinase, putative"/>
    <property type="match status" value="1"/>
</dbReference>
<comment type="similarity">
    <text evidence="1">Belongs to the carbohydrate kinase PfkB family.</text>
</comment>
<evidence type="ECO:0000256" key="9">
    <source>
        <dbReference type="ARBA" id="ARBA00050729"/>
    </source>
</evidence>
<dbReference type="STRING" id="1827387.A4S15_00815"/>
<evidence type="ECO:0000313" key="17">
    <source>
        <dbReference type="Proteomes" id="UP000192872"/>
    </source>
</evidence>
<evidence type="ECO:0000256" key="3">
    <source>
        <dbReference type="ARBA" id="ARBA00022741"/>
    </source>
</evidence>
<dbReference type="RefSeq" id="WP_376800177.1">
    <property type="nucleotide sequence ID" value="NZ_DBNB01000028.1"/>
</dbReference>
<dbReference type="InterPro" id="IPR002173">
    <property type="entry name" value="Carboh/pur_kinase_PfkB_CS"/>
</dbReference>
<comment type="caution">
    <text evidence="16">The sequence shown here is derived from an EMBL/GenBank/DDBJ whole genome shotgun (WGS) entry which is preliminary data.</text>
</comment>
<dbReference type="SUPFAM" id="SSF53613">
    <property type="entry name" value="Ribokinase-like"/>
    <property type="match status" value="1"/>
</dbReference>
<evidence type="ECO:0000256" key="11">
    <source>
        <dbReference type="ARBA" id="ARBA00066369"/>
    </source>
</evidence>
<dbReference type="EMBL" id="LWDL01000026">
    <property type="protein sequence ID" value="OQW50176.1"/>
    <property type="molecule type" value="Genomic_DNA"/>
</dbReference>
<evidence type="ECO:0000256" key="2">
    <source>
        <dbReference type="ARBA" id="ARBA00022679"/>
    </source>
</evidence>
<evidence type="ECO:0000256" key="10">
    <source>
        <dbReference type="ARBA" id="ARBA00054997"/>
    </source>
</evidence>
<dbReference type="PANTHER" id="PTHR43085:SF15">
    <property type="entry name" value="2-DEHYDRO-3-DEOXYGLUCONOKINASE"/>
    <property type="match status" value="1"/>
</dbReference>
<dbReference type="PANTHER" id="PTHR43085">
    <property type="entry name" value="HEXOKINASE FAMILY MEMBER"/>
    <property type="match status" value="1"/>
</dbReference>
<dbReference type="PROSITE" id="PS00584">
    <property type="entry name" value="PFKB_KINASES_2"/>
    <property type="match status" value="1"/>
</dbReference>
<keyword evidence="6" id="KW-0119">Carbohydrate metabolism</keyword>
<protein>
    <recommendedName>
        <fullName evidence="12">2-dehydro-3-deoxygluconokinase</fullName>
        <ecNumber evidence="11">2.7.1.45</ecNumber>
    </recommendedName>
    <alternativeName>
        <fullName evidence="13">2-keto-3-deoxygluconokinase</fullName>
    </alternativeName>
    <alternativeName>
        <fullName evidence="14">3-deoxy-2-oxo-D-gluconate kinase</fullName>
    </alternativeName>
    <alternativeName>
        <fullName evidence="8">KDG kinase</fullName>
    </alternativeName>
</protein>
<dbReference type="AlphaFoldDB" id="A0A1W9HRZ6"/>
<evidence type="ECO:0000256" key="7">
    <source>
        <dbReference type="ARBA" id="ARBA00043951"/>
    </source>
</evidence>
<dbReference type="GO" id="GO:0006974">
    <property type="term" value="P:DNA damage response"/>
    <property type="evidence" value="ECO:0007669"/>
    <property type="project" value="TreeGrafter"/>
</dbReference>
<comment type="pathway">
    <text evidence="7">Carbohydrate acid metabolism; 2-dehydro-3-deoxy-D-gluconate degradation; D-glyceraldehyde 3-phosphate and pyruvate from 2-dehydro-3-deoxy-D-gluconate: step 1/2.</text>
</comment>
<evidence type="ECO:0000256" key="1">
    <source>
        <dbReference type="ARBA" id="ARBA00010688"/>
    </source>
</evidence>
<dbReference type="InterPro" id="IPR050306">
    <property type="entry name" value="PfkB_Carbo_kinase"/>
</dbReference>
<keyword evidence="4 16" id="KW-0418">Kinase</keyword>
<keyword evidence="2" id="KW-0808">Transferase</keyword>
<dbReference type="EC" id="2.7.1.45" evidence="11"/>
<dbReference type="Pfam" id="PF00294">
    <property type="entry name" value="PfkB"/>
    <property type="match status" value="1"/>
</dbReference>
<evidence type="ECO:0000256" key="8">
    <source>
        <dbReference type="ARBA" id="ARBA00044254"/>
    </source>
</evidence>
<comment type="function">
    <text evidence="10">Catalyzes the phosphorylation of 2-keto-3-deoxygluconate (KDG) to produce 2-keto-3-deoxy-6-phosphogluconate (KDPG).</text>
</comment>
<organism evidence="16 17">
    <name type="scientific">Candidatus Raskinella chloraquaticus</name>
    <dbReference type="NCBI Taxonomy" id="1951219"/>
    <lineage>
        <taxon>Bacteria</taxon>
        <taxon>Pseudomonadati</taxon>
        <taxon>Pseudomonadota</taxon>
        <taxon>Alphaproteobacteria</taxon>
        <taxon>Hyphomicrobiales</taxon>
        <taxon>Phreatobacteraceae</taxon>
        <taxon>Candidatus Raskinella</taxon>
    </lineage>
</organism>